<name>A0ABZ0I9P5_9GAMM</name>
<dbReference type="RefSeq" id="WP_407326495.1">
    <property type="nucleotide sequence ID" value="NZ_CP136865.1"/>
</dbReference>
<dbReference type="Proteomes" id="UP001626549">
    <property type="component" value="Chromosome"/>
</dbReference>
<gene>
    <name evidence="2" type="ORF">R0137_11135</name>
</gene>
<sequence length="181" mass="20349">MKPMTIRQPYQPKGTAGHTVEEWITMSSEDKAKARVVEMRQTAERWAWIHWRESMGVPATVVADAQSLLAACDRALQALQENSADAIIECMDATAIAAELNRWTAIQAALTEKKKGNAHRVLGSKSSAEQNAQKAEKTRQRIVELWNESKLPERNRASVIAERIGISPKQVREHLRKANLR</sequence>
<dbReference type="EMBL" id="CP136865">
    <property type="protein sequence ID" value="WOJ95796.1"/>
    <property type="molecule type" value="Genomic_DNA"/>
</dbReference>
<feature type="region of interest" description="Disordered" evidence="1">
    <location>
        <begin position="116"/>
        <end position="136"/>
    </location>
</feature>
<reference evidence="2 3" key="1">
    <citation type="submission" date="2023-10" db="EMBL/GenBank/DDBJ databases">
        <title>Two novel species belonging to the OM43/NOR5 clade.</title>
        <authorList>
            <person name="Park M."/>
        </authorList>
    </citation>
    <scope>NUCLEOTIDE SEQUENCE [LARGE SCALE GENOMIC DNA]</scope>
    <source>
        <strain evidence="2 3">IMCC45268</strain>
    </source>
</reference>
<organism evidence="2 3">
    <name type="scientific">Congregibacter brevis</name>
    <dbReference type="NCBI Taxonomy" id="3081201"/>
    <lineage>
        <taxon>Bacteria</taxon>
        <taxon>Pseudomonadati</taxon>
        <taxon>Pseudomonadota</taxon>
        <taxon>Gammaproteobacteria</taxon>
        <taxon>Cellvibrionales</taxon>
        <taxon>Halieaceae</taxon>
        <taxon>Congregibacter</taxon>
    </lineage>
</organism>
<evidence type="ECO:0000313" key="3">
    <source>
        <dbReference type="Proteomes" id="UP001626549"/>
    </source>
</evidence>
<feature type="compositionally biased region" description="Polar residues" evidence="1">
    <location>
        <begin position="124"/>
        <end position="133"/>
    </location>
</feature>
<protein>
    <submittedName>
        <fullName evidence="2">Uncharacterized protein</fullName>
    </submittedName>
</protein>
<evidence type="ECO:0000313" key="2">
    <source>
        <dbReference type="EMBL" id="WOJ95796.1"/>
    </source>
</evidence>
<proteinExistence type="predicted"/>
<accession>A0ABZ0I9P5</accession>
<evidence type="ECO:0000256" key="1">
    <source>
        <dbReference type="SAM" id="MobiDB-lite"/>
    </source>
</evidence>
<keyword evidence="3" id="KW-1185">Reference proteome</keyword>